<dbReference type="PANTHER" id="PTHR48059:SF37">
    <property type="entry name" value="LEUCINE-RICH REPEAT PROTEIN FLOR 1-LIKE"/>
    <property type="match status" value="1"/>
</dbReference>
<proteinExistence type="evidence at transcript level"/>
<evidence type="ECO:0000256" key="3">
    <source>
        <dbReference type="ARBA" id="ARBA00022512"/>
    </source>
</evidence>
<name>I3S7C8_MEDTR</name>
<dbReference type="InterPro" id="IPR013210">
    <property type="entry name" value="LRR_N_plant-typ"/>
</dbReference>
<comment type="subcellular location">
    <subcellularLocation>
        <location evidence="1">Membrane</location>
        <topology evidence="1">Peripheral membrane protein</topology>
    </subcellularLocation>
    <subcellularLocation>
        <location evidence="2">Secreted</location>
        <location evidence="2">Cell wall</location>
    </subcellularLocation>
</comment>
<feature type="chain" id="PRO_5003679286" description="Leucine-rich repeat-containing N-terminal plant-type domain-containing protein" evidence="12">
    <location>
        <begin position="30"/>
        <end position="301"/>
    </location>
</feature>
<dbReference type="InterPro" id="IPR032675">
    <property type="entry name" value="LRR_dom_sf"/>
</dbReference>
<keyword evidence="10" id="KW-1015">Disulfide bond</keyword>
<dbReference type="FunFam" id="3.80.10.10:FF:000383">
    <property type="entry name" value="Leucine-rich repeat receptor protein kinase EMS1"/>
    <property type="match status" value="1"/>
</dbReference>
<feature type="domain" description="Leucine-rich repeat-containing N-terminal plant-type" evidence="13">
    <location>
        <begin position="35"/>
        <end position="73"/>
    </location>
</feature>
<dbReference type="Gene3D" id="3.80.10.10">
    <property type="entry name" value="Ribonuclease Inhibitor"/>
    <property type="match status" value="2"/>
</dbReference>
<dbReference type="InterPro" id="IPR051848">
    <property type="entry name" value="PGIP"/>
</dbReference>
<dbReference type="PANTHER" id="PTHR48059">
    <property type="entry name" value="POLYGALACTURONASE INHIBITOR 1"/>
    <property type="match status" value="1"/>
</dbReference>
<keyword evidence="7" id="KW-0677">Repeat</keyword>
<evidence type="ECO:0000256" key="11">
    <source>
        <dbReference type="ARBA" id="ARBA00038043"/>
    </source>
</evidence>
<evidence type="ECO:0000256" key="6">
    <source>
        <dbReference type="ARBA" id="ARBA00022729"/>
    </source>
</evidence>
<protein>
    <recommendedName>
        <fullName evidence="13">Leucine-rich repeat-containing N-terminal plant-type domain-containing protein</fullName>
    </recommendedName>
</protein>
<dbReference type="GO" id="GO:0006952">
    <property type="term" value="P:defense response"/>
    <property type="evidence" value="ECO:0007669"/>
    <property type="project" value="UniProtKB-KW"/>
</dbReference>
<evidence type="ECO:0000256" key="8">
    <source>
        <dbReference type="ARBA" id="ARBA00022821"/>
    </source>
</evidence>
<accession>I3S7C8</accession>
<dbReference type="EMBL" id="BT136375">
    <property type="protein sequence ID" value="AFK36170.1"/>
    <property type="molecule type" value="mRNA"/>
</dbReference>
<evidence type="ECO:0000256" key="9">
    <source>
        <dbReference type="ARBA" id="ARBA00023136"/>
    </source>
</evidence>
<dbReference type="Pfam" id="PF00560">
    <property type="entry name" value="LRR_1"/>
    <property type="match status" value="4"/>
</dbReference>
<keyword evidence="9" id="KW-0472">Membrane</keyword>
<evidence type="ECO:0000256" key="4">
    <source>
        <dbReference type="ARBA" id="ARBA00022525"/>
    </source>
</evidence>
<dbReference type="ExpressionAtlas" id="I3S7C8">
    <property type="expression patterns" value="differential"/>
</dbReference>
<sequence length="301" mass="32369">MEITYKNTSALSLIFTFILFISSLNLSFSTTICNTNDKNVLLGIKSQFNNASDFTTWDPITDCCKNWSGIECNSNGRVTMLAVSDTNDVIGEIPTSVVNLPFLQFFTFAVFPGVSGTIPPAIAKLTNLVHLDFSLDSLTGPIPDFLGQLKNLDVIDLPGNRFTGQIPASLGRLTKLRSANLGSNQLSGPIPASLGMIKSLEQLYIYINNLSGPIPASLAQLPKLNELSLFQNQLTGSIPESFGSFKNPALNIDLSSNNLSGPIPSSFGKAKITALVLSKNKFSGDASFLFGKDKTVLTTMD</sequence>
<evidence type="ECO:0000313" key="14">
    <source>
        <dbReference type="EMBL" id="AFK36170.1"/>
    </source>
</evidence>
<evidence type="ECO:0000259" key="13">
    <source>
        <dbReference type="Pfam" id="PF08263"/>
    </source>
</evidence>
<dbReference type="AlphaFoldDB" id="I3S7C8"/>
<dbReference type="SUPFAM" id="SSF52058">
    <property type="entry name" value="L domain-like"/>
    <property type="match status" value="1"/>
</dbReference>
<comment type="similarity">
    <text evidence="11">Belongs to the polygalacturonase-inhibiting protein family.</text>
</comment>
<dbReference type="Pfam" id="PF08263">
    <property type="entry name" value="LRRNT_2"/>
    <property type="match status" value="1"/>
</dbReference>
<feature type="signal peptide" evidence="12">
    <location>
        <begin position="1"/>
        <end position="29"/>
    </location>
</feature>
<keyword evidence="3" id="KW-0134">Cell wall</keyword>
<evidence type="ECO:0000256" key="10">
    <source>
        <dbReference type="ARBA" id="ARBA00023157"/>
    </source>
</evidence>
<reference evidence="14" key="1">
    <citation type="submission" date="2012-05" db="EMBL/GenBank/DDBJ databases">
        <authorList>
            <person name="Krishnakumar V."/>
            <person name="Cheung F."/>
            <person name="Xiao Y."/>
            <person name="Chan A."/>
            <person name="Moskal W.A."/>
            <person name="Town C.D."/>
        </authorList>
    </citation>
    <scope>NUCLEOTIDE SEQUENCE</scope>
</reference>
<keyword evidence="5" id="KW-0433">Leucine-rich repeat</keyword>
<evidence type="ECO:0000256" key="5">
    <source>
        <dbReference type="ARBA" id="ARBA00022614"/>
    </source>
</evidence>
<dbReference type="FunFam" id="3.80.10.10:FF:000400">
    <property type="entry name" value="Nuclear pore complex protein NUP107"/>
    <property type="match status" value="1"/>
</dbReference>
<evidence type="ECO:0000256" key="2">
    <source>
        <dbReference type="ARBA" id="ARBA00004191"/>
    </source>
</evidence>
<evidence type="ECO:0000256" key="7">
    <source>
        <dbReference type="ARBA" id="ARBA00022737"/>
    </source>
</evidence>
<evidence type="ECO:0000256" key="12">
    <source>
        <dbReference type="SAM" id="SignalP"/>
    </source>
</evidence>
<keyword evidence="6 12" id="KW-0732">Signal</keyword>
<dbReference type="InterPro" id="IPR001611">
    <property type="entry name" value="Leu-rich_rpt"/>
</dbReference>
<keyword evidence="8" id="KW-0611">Plant defense</keyword>
<keyword evidence="4" id="KW-0964">Secreted</keyword>
<evidence type="ECO:0000256" key="1">
    <source>
        <dbReference type="ARBA" id="ARBA00004170"/>
    </source>
</evidence>
<dbReference type="GO" id="GO:0016020">
    <property type="term" value="C:membrane"/>
    <property type="evidence" value="ECO:0007669"/>
    <property type="project" value="UniProtKB-SubCell"/>
</dbReference>
<organism evidence="14">
    <name type="scientific">Medicago truncatula</name>
    <name type="common">Barrel medic</name>
    <name type="synonym">Medicago tribuloides</name>
    <dbReference type="NCBI Taxonomy" id="3880"/>
    <lineage>
        <taxon>Eukaryota</taxon>
        <taxon>Viridiplantae</taxon>
        <taxon>Streptophyta</taxon>
        <taxon>Embryophyta</taxon>
        <taxon>Tracheophyta</taxon>
        <taxon>Spermatophyta</taxon>
        <taxon>Magnoliopsida</taxon>
        <taxon>eudicotyledons</taxon>
        <taxon>Gunneridae</taxon>
        <taxon>Pentapetalae</taxon>
        <taxon>rosids</taxon>
        <taxon>fabids</taxon>
        <taxon>Fabales</taxon>
        <taxon>Fabaceae</taxon>
        <taxon>Papilionoideae</taxon>
        <taxon>50 kb inversion clade</taxon>
        <taxon>NPAAA clade</taxon>
        <taxon>Hologalegina</taxon>
        <taxon>IRL clade</taxon>
        <taxon>Trifolieae</taxon>
        <taxon>Medicago</taxon>
    </lineage>
</organism>